<proteinExistence type="predicted"/>
<protein>
    <submittedName>
        <fullName evidence="1">CAZy families CE15 protein</fullName>
    </submittedName>
</protein>
<feature type="non-terminal residue" evidence="1">
    <location>
        <position position="96"/>
    </location>
</feature>
<feature type="non-terminal residue" evidence="1">
    <location>
        <position position="1"/>
    </location>
</feature>
<reference evidence="1" key="1">
    <citation type="journal article" date="2013" name="Environ. Microbiol.">
        <title>Seasonally variable intestinal metagenomes of the red palm weevil (Rhynchophorus ferrugineus).</title>
        <authorList>
            <person name="Jia S."/>
            <person name="Zhang X."/>
            <person name="Zhang G."/>
            <person name="Yin A."/>
            <person name="Zhang S."/>
            <person name="Li F."/>
            <person name="Wang L."/>
            <person name="Zhao D."/>
            <person name="Yun Q."/>
            <person name="Tala"/>
            <person name="Wang J."/>
            <person name="Sun G."/>
            <person name="Baabdullah M."/>
            <person name="Yu X."/>
            <person name="Hu S."/>
            <person name="Al-Mssallem I.S."/>
            <person name="Yu J."/>
        </authorList>
    </citation>
    <scope>NUCLEOTIDE SEQUENCE</scope>
</reference>
<name>A0A060C7P1_9BACT</name>
<dbReference type="EMBL" id="KF123939">
    <property type="protein sequence ID" value="AIA91249.1"/>
    <property type="molecule type" value="Genomic_DNA"/>
</dbReference>
<accession>A0A060C7P1</accession>
<sequence length="96" mass="10362">VRRQFSIAFGRGAPSIDVLLYRPVAAAKAPTFLGANFLGNHTVHPDPAIRLPLFTFTGAMDAALPESRASDATRGFHADRWAIGEMIARGFAFATF</sequence>
<dbReference type="AlphaFoldDB" id="A0A060C7P1"/>
<organism evidence="1">
    <name type="scientific">uncultured Opitutus sp</name>
    <dbReference type="NCBI Taxonomy" id="296825"/>
    <lineage>
        <taxon>Bacteria</taxon>
        <taxon>Pseudomonadati</taxon>
        <taxon>Verrucomicrobiota</taxon>
        <taxon>Opitutia</taxon>
        <taxon>Opitutales</taxon>
        <taxon>Opitutaceae</taxon>
        <taxon>Opitutus</taxon>
        <taxon>environmental samples</taxon>
    </lineage>
</organism>
<evidence type="ECO:0000313" key="1">
    <source>
        <dbReference type="EMBL" id="AIA91249.1"/>
    </source>
</evidence>